<keyword evidence="1 7" id="KW-1003">Cell membrane</keyword>
<keyword evidence="5 7" id="KW-0456">Lyase</keyword>
<gene>
    <name evidence="7" type="primary">mltG</name>
    <name evidence="8" type="ORF">A2746_01670</name>
</gene>
<comment type="catalytic activity">
    <reaction evidence="7">
        <text>a peptidoglycan chain = a peptidoglycan chain with N-acetyl-1,6-anhydromuramyl-[peptide] at the reducing end + a peptidoglycan chain with N-acetylglucosamine at the non-reducing end.</text>
        <dbReference type="EC" id="4.2.2.29"/>
    </reaction>
</comment>
<comment type="caution">
    <text evidence="8">The sequence shown here is derived from an EMBL/GenBank/DDBJ whole genome shotgun (WGS) entry which is preliminary data.</text>
</comment>
<keyword evidence="4 7" id="KW-0472">Membrane</keyword>
<sequence length="330" mass="36592">MDNLPKKLNKTITITATAAIVALAWIVFVLVVPVKTANGEFLVQEGESLEQIAENLTNRHFIKNKTVFVFLIKVLGAEKNLKAGQYDFGDGVSAIKIAYILSKGLSHTSDIKITIPEGANSWDIDKILADAGVIRSGEFAGKFYADEGFLFPDTYFLKKQEANSETEGIREKMKENFKLKTADFFKNLSSGKKKEVVVTASILEKEAKTENDMRLVAGIIAKRLSLGMFLQIDATVSYGACLRNYQYKYCDVSQIGVANEIRIDSEFNTYMRKGLPPVPISNPGLAALSAAARPLKSDYLYYLSTKSGDKIIYSKTPVEHAKNRKKYLGI</sequence>
<keyword evidence="2 7" id="KW-0812">Transmembrane</keyword>
<proteinExistence type="inferred from homology"/>
<evidence type="ECO:0000313" key="9">
    <source>
        <dbReference type="Proteomes" id="UP000177419"/>
    </source>
</evidence>
<dbReference type="GO" id="GO:0009252">
    <property type="term" value="P:peptidoglycan biosynthetic process"/>
    <property type="evidence" value="ECO:0007669"/>
    <property type="project" value="UniProtKB-UniRule"/>
</dbReference>
<keyword evidence="6 7" id="KW-0961">Cell wall biogenesis/degradation</keyword>
<dbReference type="GO" id="GO:0008932">
    <property type="term" value="F:lytic endotransglycosylase activity"/>
    <property type="evidence" value="ECO:0007669"/>
    <property type="project" value="UniProtKB-UniRule"/>
</dbReference>
<evidence type="ECO:0000256" key="4">
    <source>
        <dbReference type="ARBA" id="ARBA00023136"/>
    </source>
</evidence>
<dbReference type="NCBIfam" id="TIGR00247">
    <property type="entry name" value="endolytic transglycosylase MltG"/>
    <property type="match status" value="1"/>
</dbReference>
<dbReference type="GO" id="GO:0005886">
    <property type="term" value="C:plasma membrane"/>
    <property type="evidence" value="ECO:0007669"/>
    <property type="project" value="UniProtKB-SubCell"/>
</dbReference>
<comment type="similarity">
    <text evidence="7">Belongs to the transglycosylase MltG family.</text>
</comment>
<feature type="site" description="Important for catalytic activity" evidence="7">
    <location>
        <position position="206"/>
    </location>
</feature>
<evidence type="ECO:0000256" key="1">
    <source>
        <dbReference type="ARBA" id="ARBA00022475"/>
    </source>
</evidence>
<evidence type="ECO:0000256" key="6">
    <source>
        <dbReference type="ARBA" id="ARBA00023316"/>
    </source>
</evidence>
<dbReference type="EMBL" id="MGJJ01000028">
    <property type="protein sequence ID" value="OGN04124.1"/>
    <property type="molecule type" value="Genomic_DNA"/>
</dbReference>
<dbReference type="InterPro" id="IPR003770">
    <property type="entry name" value="MLTG-like"/>
</dbReference>
<evidence type="ECO:0000256" key="5">
    <source>
        <dbReference type="ARBA" id="ARBA00023239"/>
    </source>
</evidence>
<organism evidence="8 9">
    <name type="scientific">Candidatus Yanofskybacteria bacterium RIFCSPHIGHO2_01_FULL_44_22</name>
    <dbReference type="NCBI Taxonomy" id="1802669"/>
    <lineage>
        <taxon>Bacteria</taxon>
        <taxon>Candidatus Yanofskyibacteriota</taxon>
    </lineage>
</organism>
<evidence type="ECO:0000256" key="3">
    <source>
        <dbReference type="ARBA" id="ARBA00022989"/>
    </source>
</evidence>
<dbReference type="GO" id="GO:0071555">
    <property type="term" value="P:cell wall organization"/>
    <property type="evidence" value="ECO:0007669"/>
    <property type="project" value="UniProtKB-KW"/>
</dbReference>
<keyword evidence="3 7" id="KW-1133">Transmembrane helix</keyword>
<dbReference type="HAMAP" id="MF_02065">
    <property type="entry name" value="MltG"/>
    <property type="match status" value="1"/>
</dbReference>
<comment type="subcellular location">
    <subcellularLocation>
        <location evidence="7">Cell membrane</location>
        <topology evidence="7">Single-pass membrane protein</topology>
    </subcellularLocation>
</comment>
<dbReference type="Proteomes" id="UP000177419">
    <property type="component" value="Unassembled WGS sequence"/>
</dbReference>
<protein>
    <recommendedName>
        <fullName evidence="7">Endolytic murein transglycosylase</fullName>
        <ecNumber evidence="7">4.2.2.29</ecNumber>
    </recommendedName>
    <alternativeName>
        <fullName evidence="7">Peptidoglycan lytic transglycosylase</fullName>
    </alternativeName>
    <alternativeName>
        <fullName evidence="7">Peptidoglycan polymerization terminase</fullName>
    </alternativeName>
</protein>
<dbReference type="EC" id="4.2.2.29" evidence="7"/>
<dbReference type="PANTHER" id="PTHR30518:SF2">
    <property type="entry name" value="ENDOLYTIC MUREIN TRANSGLYCOSYLASE"/>
    <property type="match status" value="1"/>
</dbReference>
<accession>A0A1F8ETE3</accession>
<evidence type="ECO:0000256" key="7">
    <source>
        <dbReference type="HAMAP-Rule" id="MF_02065"/>
    </source>
</evidence>
<dbReference type="STRING" id="1802669.A2746_01670"/>
<name>A0A1F8ETE3_9BACT</name>
<evidence type="ECO:0000313" key="8">
    <source>
        <dbReference type="EMBL" id="OGN04124.1"/>
    </source>
</evidence>
<dbReference type="Pfam" id="PF02618">
    <property type="entry name" value="YceG"/>
    <property type="match status" value="1"/>
</dbReference>
<evidence type="ECO:0000256" key="2">
    <source>
        <dbReference type="ARBA" id="ARBA00022692"/>
    </source>
</evidence>
<reference evidence="8 9" key="1">
    <citation type="journal article" date="2016" name="Nat. Commun.">
        <title>Thousands of microbial genomes shed light on interconnected biogeochemical processes in an aquifer system.</title>
        <authorList>
            <person name="Anantharaman K."/>
            <person name="Brown C.T."/>
            <person name="Hug L.A."/>
            <person name="Sharon I."/>
            <person name="Castelle C.J."/>
            <person name="Probst A.J."/>
            <person name="Thomas B.C."/>
            <person name="Singh A."/>
            <person name="Wilkins M.J."/>
            <person name="Karaoz U."/>
            <person name="Brodie E.L."/>
            <person name="Williams K.H."/>
            <person name="Hubbard S.S."/>
            <person name="Banfield J.F."/>
        </authorList>
    </citation>
    <scope>NUCLEOTIDE SEQUENCE [LARGE SCALE GENOMIC DNA]</scope>
</reference>
<dbReference type="AlphaFoldDB" id="A0A1F8ETE3"/>
<feature type="transmembrane region" description="Helical" evidence="7">
    <location>
        <begin position="12"/>
        <end position="34"/>
    </location>
</feature>
<comment type="function">
    <text evidence="7">Functions as a peptidoglycan terminase that cleaves nascent peptidoglycan strands endolytically to terminate their elongation.</text>
</comment>
<dbReference type="PANTHER" id="PTHR30518">
    <property type="entry name" value="ENDOLYTIC MUREIN TRANSGLYCOSYLASE"/>
    <property type="match status" value="1"/>
</dbReference>
<dbReference type="Gene3D" id="3.30.1490.480">
    <property type="entry name" value="Endolytic murein transglycosylase"/>
    <property type="match status" value="1"/>
</dbReference>